<protein>
    <submittedName>
        <fullName evidence="1">Uncharacterized protein</fullName>
    </submittedName>
</protein>
<accession>A0ABS6G782</accession>
<comment type="caution">
    <text evidence="1">The sequence shown here is derived from an EMBL/GenBank/DDBJ whole genome shotgun (WGS) entry which is preliminary data.</text>
</comment>
<dbReference type="EMBL" id="JAHLQK010000010">
    <property type="protein sequence ID" value="MBU5678224.1"/>
    <property type="molecule type" value="Genomic_DNA"/>
</dbReference>
<sequence length="57" mass="7009">MDKNNVINLNDYRDMKIKEKQNNIDKINNLKKIDEDDRRNTFNLFMRVLATMRKESY</sequence>
<gene>
    <name evidence="1" type="ORF">KQI88_17585</name>
</gene>
<proteinExistence type="predicted"/>
<dbReference type="RefSeq" id="WP_216419616.1">
    <property type="nucleotide sequence ID" value="NZ_JAHLQK010000010.1"/>
</dbReference>
<keyword evidence="2" id="KW-1185">Reference proteome</keyword>
<reference evidence="1 2" key="1">
    <citation type="submission" date="2021-06" db="EMBL/GenBank/DDBJ databases">
        <authorList>
            <person name="Sun Q."/>
            <person name="Li D."/>
        </authorList>
    </citation>
    <scope>NUCLEOTIDE SEQUENCE [LARGE SCALE GENOMIC DNA]</scope>
    <source>
        <strain evidence="1 2">MSJ-5</strain>
    </source>
</reference>
<name>A0ABS6G782_9FIRM</name>
<organism evidence="1 2">
    <name type="scientific">Alkaliphilus flagellatus</name>
    <dbReference type="NCBI Taxonomy" id="2841507"/>
    <lineage>
        <taxon>Bacteria</taxon>
        <taxon>Bacillati</taxon>
        <taxon>Bacillota</taxon>
        <taxon>Clostridia</taxon>
        <taxon>Peptostreptococcales</taxon>
        <taxon>Natronincolaceae</taxon>
        <taxon>Alkaliphilus</taxon>
    </lineage>
</organism>
<evidence type="ECO:0000313" key="2">
    <source>
        <dbReference type="Proteomes" id="UP000779508"/>
    </source>
</evidence>
<evidence type="ECO:0000313" key="1">
    <source>
        <dbReference type="EMBL" id="MBU5678224.1"/>
    </source>
</evidence>
<dbReference type="Proteomes" id="UP000779508">
    <property type="component" value="Unassembled WGS sequence"/>
</dbReference>